<gene>
    <name evidence="3" type="ORF">F8O03_14940</name>
</gene>
<name>A0A7J5AZ72_9MICO</name>
<reference evidence="3 4" key="1">
    <citation type="submission" date="2019-09" db="EMBL/GenBank/DDBJ databases">
        <title>Phylogeny of genus Pseudoclavibacter and closely related genus.</title>
        <authorList>
            <person name="Li Y."/>
        </authorList>
    </citation>
    <scope>NUCLEOTIDE SEQUENCE [LARGE SCALE GENOMIC DNA]</scope>
    <source>
        <strain evidence="3 4">THG-MD12</strain>
    </source>
</reference>
<dbReference type="EMBL" id="WBJX01000005">
    <property type="protein sequence ID" value="KAB1636854.1"/>
    <property type="molecule type" value="Genomic_DNA"/>
</dbReference>
<organism evidence="3 4">
    <name type="scientific">Pseudoclavibacter terrae</name>
    <dbReference type="NCBI Taxonomy" id="1530195"/>
    <lineage>
        <taxon>Bacteria</taxon>
        <taxon>Bacillati</taxon>
        <taxon>Actinomycetota</taxon>
        <taxon>Actinomycetes</taxon>
        <taxon>Micrococcales</taxon>
        <taxon>Microbacteriaceae</taxon>
        <taxon>Pseudoclavibacter</taxon>
    </lineage>
</organism>
<dbReference type="PANTHER" id="PTHR24321:SF8">
    <property type="entry name" value="ESTRADIOL 17-BETA-DEHYDROGENASE 8-RELATED"/>
    <property type="match status" value="1"/>
</dbReference>
<dbReference type="OrthoDB" id="3676637at2"/>
<dbReference type="PRINTS" id="PR00081">
    <property type="entry name" value="GDHRDH"/>
</dbReference>
<dbReference type="GO" id="GO:0016491">
    <property type="term" value="F:oxidoreductase activity"/>
    <property type="evidence" value="ECO:0007669"/>
    <property type="project" value="UniProtKB-KW"/>
</dbReference>
<protein>
    <submittedName>
        <fullName evidence="3">SDR family oxidoreductase</fullName>
    </submittedName>
</protein>
<evidence type="ECO:0000256" key="1">
    <source>
        <dbReference type="ARBA" id="ARBA00006484"/>
    </source>
</evidence>
<dbReference type="PANTHER" id="PTHR24321">
    <property type="entry name" value="DEHYDROGENASES, SHORT CHAIN"/>
    <property type="match status" value="1"/>
</dbReference>
<dbReference type="RefSeq" id="WP_151424569.1">
    <property type="nucleotide sequence ID" value="NZ_WBJX01000005.1"/>
</dbReference>
<evidence type="ECO:0000313" key="3">
    <source>
        <dbReference type="EMBL" id="KAB1636854.1"/>
    </source>
</evidence>
<dbReference type="InterPro" id="IPR036291">
    <property type="entry name" value="NAD(P)-bd_dom_sf"/>
</dbReference>
<proteinExistence type="inferred from homology"/>
<sequence>MTRTYVVTGSATGIGKAAALKLREDGHRVIGVDLAGADINVDLTSAEGRAELIAQATELSGGIVDGALAIADRMRPASETVSVNHFGAVATLEGLRPLLALSDAPRAAVVATLVALEEVDGQLLDLIETGDEDAALAYADELASAVTPLGWSVLFTTSKQSVSRWARRAATQPEWGGEGIALNVVAPGRAFMSMTAGALETCESRAALGREEAVPEGQLTGDPSHVANLLAWLTSEDNGYVTGQVIYADGGAESARRPALI</sequence>
<dbReference type="Proteomes" id="UP000490386">
    <property type="component" value="Unassembled WGS sequence"/>
</dbReference>
<accession>A0A7J5AZ72</accession>
<keyword evidence="4" id="KW-1185">Reference proteome</keyword>
<dbReference type="SUPFAM" id="SSF51735">
    <property type="entry name" value="NAD(P)-binding Rossmann-fold domains"/>
    <property type="match status" value="1"/>
</dbReference>
<evidence type="ECO:0000256" key="2">
    <source>
        <dbReference type="ARBA" id="ARBA00023002"/>
    </source>
</evidence>
<dbReference type="Gene3D" id="3.40.50.720">
    <property type="entry name" value="NAD(P)-binding Rossmann-like Domain"/>
    <property type="match status" value="1"/>
</dbReference>
<comment type="similarity">
    <text evidence="1">Belongs to the short-chain dehydrogenases/reductases (SDR) family.</text>
</comment>
<dbReference type="InterPro" id="IPR002347">
    <property type="entry name" value="SDR_fam"/>
</dbReference>
<dbReference type="Pfam" id="PF13561">
    <property type="entry name" value="adh_short_C2"/>
    <property type="match status" value="1"/>
</dbReference>
<dbReference type="AlphaFoldDB" id="A0A7J5AZ72"/>
<evidence type="ECO:0000313" key="4">
    <source>
        <dbReference type="Proteomes" id="UP000490386"/>
    </source>
</evidence>
<keyword evidence="2" id="KW-0560">Oxidoreductase</keyword>
<comment type="caution">
    <text evidence="3">The sequence shown here is derived from an EMBL/GenBank/DDBJ whole genome shotgun (WGS) entry which is preliminary data.</text>
</comment>